<keyword evidence="12" id="KW-0969">Cilium</keyword>
<dbReference type="InterPro" id="IPR012823">
    <property type="entry name" value="Flagell_FliJ"/>
</dbReference>
<dbReference type="InterPro" id="IPR053716">
    <property type="entry name" value="Flag_assembly_chemotaxis_eff"/>
</dbReference>
<evidence type="ECO:0000256" key="11">
    <source>
        <dbReference type="SAM" id="Coils"/>
    </source>
</evidence>
<evidence type="ECO:0000256" key="9">
    <source>
        <dbReference type="ARBA" id="ARBA00023136"/>
    </source>
</evidence>
<dbReference type="Proteomes" id="UP001281447">
    <property type="component" value="Unassembled WGS sequence"/>
</dbReference>
<keyword evidence="7" id="KW-1005">Bacterial flagellum biogenesis</keyword>
<evidence type="ECO:0000256" key="5">
    <source>
        <dbReference type="ARBA" id="ARBA00022475"/>
    </source>
</evidence>
<evidence type="ECO:0000256" key="8">
    <source>
        <dbReference type="ARBA" id="ARBA00022927"/>
    </source>
</evidence>
<keyword evidence="4" id="KW-0813">Transport</keyword>
<dbReference type="EMBL" id="JAWDIP010000004">
    <property type="protein sequence ID" value="MDY0396365.1"/>
    <property type="molecule type" value="Genomic_DNA"/>
</dbReference>
<name>A0ABU5CAJ6_9BACI</name>
<evidence type="ECO:0000256" key="2">
    <source>
        <dbReference type="ARBA" id="ARBA00010004"/>
    </source>
</evidence>
<comment type="caution">
    <text evidence="12">The sequence shown here is derived from an EMBL/GenBank/DDBJ whole genome shotgun (WGS) entry which is preliminary data.</text>
</comment>
<protein>
    <recommendedName>
        <fullName evidence="3">Flagellar FliJ protein</fullName>
    </recommendedName>
</protein>
<evidence type="ECO:0000256" key="10">
    <source>
        <dbReference type="ARBA" id="ARBA00023225"/>
    </source>
</evidence>
<keyword evidence="12" id="KW-0966">Cell projection</keyword>
<keyword evidence="6" id="KW-0145">Chemotaxis</keyword>
<accession>A0ABU5CAJ6</accession>
<keyword evidence="9" id="KW-0472">Membrane</keyword>
<dbReference type="NCBIfam" id="TIGR02473">
    <property type="entry name" value="flagell_FliJ"/>
    <property type="match status" value="1"/>
</dbReference>
<sequence>MDFFEDIAGKMYRLLQKKENAEQSYENYLQQSIPLDRVKEQLSYIELLNQRILDLQNEVQRARQEMNKKQEKLSDAFVEVKKFEKMISYRQQSEKALQDKQEKEFLDEISIRQYVDYKNR</sequence>
<feature type="coiled-coil region" evidence="11">
    <location>
        <begin position="11"/>
        <end position="79"/>
    </location>
</feature>
<organism evidence="12 13">
    <name type="scientific">Tigheibacillus halophilus</name>
    <dbReference type="NCBI Taxonomy" id="361280"/>
    <lineage>
        <taxon>Bacteria</taxon>
        <taxon>Bacillati</taxon>
        <taxon>Bacillota</taxon>
        <taxon>Bacilli</taxon>
        <taxon>Bacillales</taxon>
        <taxon>Bacillaceae</taxon>
        <taxon>Tigheibacillus</taxon>
    </lineage>
</organism>
<comment type="similarity">
    <text evidence="2">Belongs to the FliJ family.</text>
</comment>
<evidence type="ECO:0000313" key="13">
    <source>
        <dbReference type="Proteomes" id="UP001281447"/>
    </source>
</evidence>
<keyword evidence="8" id="KW-0653">Protein transport</keyword>
<evidence type="ECO:0000256" key="4">
    <source>
        <dbReference type="ARBA" id="ARBA00022448"/>
    </source>
</evidence>
<dbReference type="Pfam" id="PF02050">
    <property type="entry name" value="FliJ"/>
    <property type="match status" value="1"/>
</dbReference>
<keyword evidence="10" id="KW-1006">Bacterial flagellum protein export</keyword>
<evidence type="ECO:0000256" key="1">
    <source>
        <dbReference type="ARBA" id="ARBA00004413"/>
    </source>
</evidence>
<reference evidence="12 13" key="1">
    <citation type="submission" date="2023-10" db="EMBL/GenBank/DDBJ databases">
        <title>Virgibacillus halophilus 5B73C genome.</title>
        <authorList>
            <person name="Miliotis G."/>
            <person name="Sengupta P."/>
            <person name="Hameed A."/>
            <person name="Chuvochina M."/>
            <person name="Mcdonagh F."/>
            <person name="Simpson A.C."/>
            <person name="Singh N.K."/>
            <person name="Rekha P.D."/>
            <person name="Raman K."/>
            <person name="Hugenholtz P."/>
            <person name="Venkateswaran K."/>
        </authorList>
    </citation>
    <scope>NUCLEOTIDE SEQUENCE [LARGE SCALE GENOMIC DNA]</scope>
    <source>
        <strain evidence="12 13">5B73C</strain>
    </source>
</reference>
<keyword evidence="12" id="KW-0282">Flagellum</keyword>
<keyword evidence="5" id="KW-1003">Cell membrane</keyword>
<dbReference type="Gene3D" id="1.10.287.1700">
    <property type="match status" value="1"/>
</dbReference>
<evidence type="ECO:0000313" key="12">
    <source>
        <dbReference type="EMBL" id="MDY0396365.1"/>
    </source>
</evidence>
<evidence type="ECO:0000256" key="6">
    <source>
        <dbReference type="ARBA" id="ARBA00022500"/>
    </source>
</evidence>
<gene>
    <name evidence="12" type="primary">fliJ</name>
    <name evidence="12" type="ORF">RWE15_21065</name>
</gene>
<evidence type="ECO:0000256" key="3">
    <source>
        <dbReference type="ARBA" id="ARBA00020392"/>
    </source>
</evidence>
<keyword evidence="13" id="KW-1185">Reference proteome</keyword>
<proteinExistence type="inferred from homology"/>
<keyword evidence="11" id="KW-0175">Coiled coil</keyword>
<comment type="subcellular location">
    <subcellularLocation>
        <location evidence="1">Cell membrane</location>
        <topology evidence="1">Peripheral membrane protein</topology>
        <orientation evidence="1">Cytoplasmic side</orientation>
    </subcellularLocation>
</comment>
<evidence type="ECO:0000256" key="7">
    <source>
        <dbReference type="ARBA" id="ARBA00022795"/>
    </source>
</evidence>